<dbReference type="InterPro" id="IPR013970">
    <property type="entry name" value="Rfa2"/>
</dbReference>
<evidence type="ECO:0000256" key="2">
    <source>
        <dbReference type="ARBA" id="ARBA00009761"/>
    </source>
</evidence>
<dbReference type="AlphaFoldDB" id="A0A316YVE3"/>
<keyword evidence="5" id="KW-1185">Reference proteome</keyword>
<dbReference type="GeneID" id="37043021"/>
<dbReference type="Pfam" id="PF08661">
    <property type="entry name" value="Rep_fac-A_3"/>
    <property type="match status" value="1"/>
</dbReference>
<evidence type="ECO:0000313" key="5">
    <source>
        <dbReference type="Proteomes" id="UP000245768"/>
    </source>
</evidence>
<dbReference type="STRING" id="215250.A0A316YVE3"/>
<dbReference type="GO" id="GO:0035861">
    <property type="term" value="C:site of double-strand break"/>
    <property type="evidence" value="ECO:0007669"/>
    <property type="project" value="TreeGrafter"/>
</dbReference>
<dbReference type="EMBL" id="KZ819635">
    <property type="protein sequence ID" value="PWN91695.1"/>
    <property type="molecule type" value="Genomic_DNA"/>
</dbReference>
<dbReference type="GO" id="GO:0005662">
    <property type="term" value="C:DNA replication factor A complex"/>
    <property type="evidence" value="ECO:0007669"/>
    <property type="project" value="TreeGrafter"/>
</dbReference>
<dbReference type="GO" id="GO:0006260">
    <property type="term" value="P:DNA replication"/>
    <property type="evidence" value="ECO:0007669"/>
    <property type="project" value="InterPro"/>
</dbReference>
<dbReference type="GO" id="GO:0006284">
    <property type="term" value="P:base-excision repair"/>
    <property type="evidence" value="ECO:0007669"/>
    <property type="project" value="TreeGrafter"/>
</dbReference>
<accession>A0A316YVE3</accession>
<dbReference type="SUPFAM" id="SSF50249">
    <property type="entry name" value="Nucleic acid-binding proteins"/>
    <property type="match status" value="1"/>
</dbReference>
<evidence type="ECO:0000256" key="3">
    <source>
        <dbReference type="ARBA" id="ARBA00023242"/>
    </source>
</evidence>
<dbReference type="InterPro" id="IPR012340">
    <property type="entry name" value="NA-bd_OB-fold"/>
</dbReference>
<dbReference type="OrthoDB" id="188186at2759"/>
<comment type="subcellular location">
    <subcellularLocation>
        <location evidence="1">Nucleus</location>
    </subcellularLocation>
</comment>
<keyword evidence="3" id="KW-0539">Nucleus</keyword>
<dbReference type="Gene3D" id="2.40.50.140">
    <property type="entry name" value="Nucleic acid-binding proteins"/>
    <property type="match status" value="1"/>
</dbReference>
<sequence length="109" mass="11906">MTDQTPATPLINSDMMSSHTGQTVRVVGKLQKVSGRDFVLQTSDSGHVEVRMSQDTNLSGSGYVEVIGRVSADGEYITEFTCIDLGNNLDLDMVQKLVEIQQKVPEIFG</sequence>
<dbReference type="GO" id="GO:0000724">
    <property type="term" value="P:double-strand break repair via homologous recombination"/>
    <property type="evidence" value="ECO:0007669"/>
    <property type="project" value="TreeGrafter"/>
</dbReference>
<comment type="similarity">
    <text evidence="2">Belongs to the replication factor A protein 3 family.</text>
</comment>
<dbReference type="GO" id="GO:0003684">
    <property type="term" value="F:damaged DNA binding"/>
    <property type="evidence" value="ECO:0007669"/>
    <property type="project" value="TreeGrafter"/>
</dbReference>
<gene>
    <name evidence="4" type="ORF">FA10DRAFT_265541</name>
</gene>
<dbReference type="GO" id="GO:0003697">
    <property type="term" value="F:single-stranded DNA binding"/>
    <property type="evidence" value="ECO:0007669"/>
    <property type="project" value="TreeGrafter"/>
</dbReference>
<evidence type="ECO:0000256" key="1">
    <source>
        <dbReference type="ARBA" id="ARBA00004123"/>
    </source>
</evidence>
<dbReference type="GO" id="GO:0006289">
    <property type="term" value="P:nucleotide-excision repair"/>
    <property type="evidence" value="ECO:0007669"/>
    <property type="project" value="TreeGrafter"/>
</dbReference>
<dbReference type="PANTHER" id="PTHR15114:SF1">
    <property type="entry name" value="REPLICATION PROTEIN A 14 KDA SUBUNIT"/>
    <property type="match status" value="1"/>
</dbReference>
<dbReference type="GO" id="GO:0006298">
    <property type="term" value="P:mismatch repair"/>
    <property type="evidence" value="ECO:0007669"/>
    <property type="project" value="TreeGrafter"/>
</dbReference>
<dbReference type="RefSeq" id="XP_025378893.1">
    <property type="nucleotide sequence ID" value="XM_025521105.1"/>
</dbReference>
<dbReference type="Proteomes" id="UP000245768">
    <property type="component" value="Unassembled WGS sequence"/>
</dbReference>
<proteinExistence type="inferred from homology"/>
<dbReference type="CDD" id="cd04479">
    <property type="entry name" value="RPA3"/>
    <property type="match status" value="1"/>
</dbReference>
<evidence type="ECO:0000313" key="4">
    <source>
        <dbReference type="EMBL" id="PWN91695.1"/>
    </source>
</evidence>
<name>A0A316YVE3_9BASI</name>
<organism evidence="4 5">
    <name type="scientific">Acaromyces ingoldii</name>
    <dbReference type="NCBI Taxonomy" id="215250"/>
    <lineage>
        <taxon>Eukaryota</taxon>
        <taxon>Fungi</taxon>
        <taxon>Dikarya</taxon>
        <taxon>Basidiomycota</taxon>
        <taxon>Ustilaginomycotina</taxon>
        <taxon>Exobasidiomycetes</taxon>
        <taxon>Exobasidiales</taxon>
        <taxon>Cryptobasidiaceae</taxon>
        <taxon>Acaromyces</taxon>
    </lineage>
</organism>
<reference evidence="4 5" key="1">
    <citation type="journal article" date="2018" name="Mol. Biol. Evol.">
        <title>Broad Genomic Sampling Reveals a Smut Pathogenic Ancestry of the Fungal Clade Ustilaginomycotina.</title>
        <authorList>
            <person name="Kijpornyongpan T."/>
            <person name="Mondo S.J."/>
            <person name="Barry K."/>
            <person name="Sandor L."/>
            <person name="Lee J."/>
            <person name="Lipzen A."/>
            <person name="Pangilinan J."/>
            <person name="LaButti K."/>
            <person name="Hainaut M."/>
            <person name="Henrissat B."/>
            <person name="Grigoriev I.V."/>
            <person name="Spatafora J.W."/>
            <person name="Aime M.C."/>
        </authorList>
    </citation>
    <scope>NUCLEOTIDE SEQUENCE [LARGE SCALE GENOMIC DNA]</scope>
    <source>
        <strain evidence="4 5">MCA 4198</strain>
    </source>
</reference>
<dbReference type="PANTHER" id="PTHR15114">
    <property type="entry name" value="REPLICATION PROTEIN A3"/>
    <property type="match status" value="1"/>
</dbReference>
<dbReference type="InParanoid" id="A0A316YVE3"/>
<dbReference type="FunCoup" id="A0A316YVE3">
    <property type="interactions" value="66"/>
</dbReference>
<protein>
    <submittedName>
        <fullName evidence="4">Replication factor A protein 3</fullName>
    </submittedName>
</protein>